<dbReference type="AlphaFoldDB" id="A0A401Z6X3"/>
<proteinExistence type="predicted"/>
<keyword evidence="3" id="KW-1185">Reference proteome</keyword>
<dbReference type="RefSeq" id="WP_126644102.1">
    <property type="nucleotide sequence ID" value="NZ_BIFH01000071.1"/>
</dbReference>
<protein>
    <submittedName>
        <fullName evidence="2">Uncharacterized protein</fullName>
    </submittedName>
</protein>
<dbReference type="Proteomes" id="UP000286931">
    <property type="component" value="Unassembled WGS sequence"/>
</dbReference>
<evidence type="ECO:0000256" key="1">
    <source>
        <dbReference type="SAM" id="MobiDB-lite"/>
    </source>
</evidence>
<comment type="caution">
    <text evidence="2">The sequence shown here is derived from an EMBL/GenBank/DDBJ whole genome shotgun (WGS) entry which is preliminary data.</text>
</comment>
<feature type="region of interest" description="Disordered" evidence="1">
    <location>
        <begin position="48"/>
        <end position="75"/>
    </location>
</feature>
<organism evidence="2 3">
    <name type="scientific">Embleya hyalina</name>
    <dbReference type="NCBI Taxonomy" id="516124"/>
    <lineage>
        <taxon>Bacteria</taxon>
        <taxon>Bacillati</taxon>
        <taxon>Actinomycetota</taxon>
        <taxon>Actinomycetes</taxon>
        <taxon>Kitasatosporales</taxon>
        <taxon>Streptomycetaceae</taxon>
        <taxon>Embleya</taxon>
    </lineage>
</organism>
<gene>
    <name evidence="2" type="ORF">EHYA_10399</name>
</gene>
<feature type="region of interest" description="Disordered" evidence="1">
    <location>
        <begin position="1"/>
        <end position="28"/>
    </location>
</feature>
<sequence>MTHPLWKPLTTSHLTDTEAESVPEPPGSGITIAVYEVGPEGVRVVVPRERHKRSARDPWPDPDPPCRCSPDCPMR</sequence>
<evidence type="ECO:0000313" key="2">
    <source>
        <dbReference type="EMBL" id="GCE02622.1"/>
    </source>
</evidence>
<accession>A0A401Z6X3</accession>
<evidence type="ECO:0000313" key="3">
    <source>
        <dbReference type="Proteomes" id="UP000286931"/>
    </source>
</evidence>
<name>A0A401Z6X3_9ACTN</name>
<reference evidence="2 3" key="1">
    <citation type="submission" date="2018-12" db="EMBL/GenBank/DDBJ databases">
        <title>Draft genome sequence of Embleya hyalina NBRC 13850T.</title>
        <authorList>
            <person name="Komaki H."/>
            <person name="Hosoyama A."/>
            <person name="Kimura A."/>
            <person name="Ichikawa N."/>
            <person name="Tamura T."/>
        </authorList>
    </citation>
    <scope>NUCLEOTIDE SEQUENCE [LARGE SCALE GENOMIC DNA]</scope>
    <source>
        <strain evidence="2 3">NBRC 13850</strain>
    </source>
</reference>
<dbReference type="EMBL" id="BIFH01000071">
    <property type="protein sequence ID" value="GCE02622.1"/>
    <property type="molecule type" value="Genomic_DNA"/>
</dbReference>